<evidence type="ECO:0000313" key="1">
    <source>
        <dbReference type="EMBL" id="KAG0437623.1"/>
    </source>
</evidence>
<dbReference type="EMBL" id="JABSTQ010006262">
    <property type="protein sequence ID" value="KAG0437623.1"/>
    <property type="molecule type" value="Genomic_DNA"/>
</dbReference>
<reference evidence="1 2" key="1">
    <citation type="journal article" date="2020" name="Cell">
        <title>Large-Scale Comparative Analyses of Tick Genomes Elucidate Their Genetic Diversity and Vector Capacities.</title>
        <authorList>
            <consortium name="Tick Genome and Microbiome Consortium (TIGMIC)"/>
            <person name="Jia N."/>
            <person name="Wang J."/>
            <person name="Shi W."/>
            <person name="Du L."/>
            <person name="Sun Y."/>
            <person name="Zhan W."/>
            <person name="Jiang J.F."/>
            <person name="Wang Q."/>
            <person name="Zhang B."/>
            <person name="Ji P."/>
            <person name="Bell-Sakyi L."/>
            <person name="Cui X.M."/>
            <person name="Yuan T.T."/>
            <person name="Jiang B.G."/>
            <person name="Yang W.F."/>
            <person name="Lam T.T."/>
            <person name="Chang Q.C."/>
            <person name="Ding S.J."/>
            <person name="Wang X.J."/>
            <person name="Zhu J.G."/>
            <person name="Ruan X.D."/>
            <person name="Zhao L."/>
            <person name="Wei J.T."/>
            <person name="Ye R.Z."/>
            <person name="Que T.C."/>
            <person name="Du C.H."/>
            <person name="Zhou Y.H."/>
            <person name="Cheng J.X."/>
            <person name="Dai P.F."/>
            <person name="Guo W.B."/>
            <person name="Han X.H."/>
            <person name="Huang E.J."/>
            <person name="Li L.F."/>
            <person name="Wei W."/>
            <person name="Gao Y.C."/>
            <person name="Liu J.Z."/>
            <person name="Shao H.Z."/>
            <person name="Wang X."/>
            <person name="Wang C.C."/>
            <person name="Yang T.C."/>
            <person name="Huo Q.B."/>
            <person name="Li W."/>
            <person name="Chen H.Y."/>
            <person name="Chen S.E."/>
            <person name="Zhou L.G."/>
            <person name="Ni X.B."/>
            <person name="Tian J.H."/>
            <person name="Sheng Y."/>
            <person name="Liu T."/>
            <person name="Pan Y.S."/>
            <person name="Xia L.Y."/>
            <person name="Li J."/>
            <person name="Zhao F."/>
            <person name="Cao W.C."/>
        </authorList>
    </citation>
    <scope>NUCLEOTIDE SEQUENCE [LARGE SCALE GENOMIC DNA]</scope>
    <source>
        <strain evidence="1">Iper-2018</strain>
    </source>
</reference>
<gene>
    <name evidence="1" type="ORF">HPB47_017349</name>
</gene>
<accession>A0AC60QNN2</accession>
<dbReference type="Proteomes" id="UP000805193">
    <property type="component" value="Unassembled WGS sequence"/>
</dbReference>
<protein>
    <submittedName>
        <fullName evidence="1">Uncharacterized protein</fullName>
    </submittedName>
</protein>
<name>A0AC60QNN2_IXOPE</name>
<sequence length="218" mass="24998">METQNNKSPSVGTENPSGINDVSRVQRPSTHSAPTPAAIPDDNNSANPTGDDHQPTEPPTDQNGDDDEASGDREVAFAAIVRRADRETTTPERWLALVIERRTTWTDSQRHKQNEAPSRALKRICKANQYHSNNEDQVKKLEDQIEEKRAVFEKKLMIAANRTEYRRTNKLFEFNRSTFYRRLDEDQNEIDGNIDLDKVITFWRGIWATDDEKGSTRN</sequence>
<keyword evidence="2" id="KW-1185">Reference proteome</keyword>
<proteinExistence type="predicted"/>
<organism evidence="1 2">
    <name type="scientific">Ixodes persulcatus</name>
    <name type="common">Taiga tick</name>
    <dbReference type="NCBI Taxonomy" id="34615"/>
    <lineage>
        <taxon>Eukaryota</taxon>
        <taxon>Metazoa</taxon>
        <taxon>Ecdysozoa</taxon>
        <taxon>Arthropoda</taxon>
        <taxon>Chelicerata</taxon>
        <taxon>Arachnida</taxon>
        <taxon>Acari</taxon>
        <taxon>Parasitiformes</taxon>
        <taxon>Ixodida</taxon>
        <taxon>Ixodoidea</taxon>
        <taxon>Ixodidae</taxon>
        <taxon>Ixodinae</taxon>
        <taxon>Ixodes</taxon>
    </lineage>
</organism>
<comment type="caution">
    <text evidence="1">The sequence shown here is derived from an EMBL/GenBank/DDBJ whole genome shotgun (WGS) entry which is preliminary data.</text>
</comment>
<evidence type="ECO:0000313" key="2">
    <source>
        <dbReference type="Proteomes" id="UP000805193"/>
    </source>
</evidence>